<proteinExistence type="predicted"/>
<name>A0A068Y3T0_ECHMU</name>
<dbReference type="EMBL" id="LN902843">
    <property type="protein sequence ID" value="CDS37824.1"/>
    <property type="molecule type" value="Genomic_DNA"/>
</dbReference>
<evidence type="ECO:0000313" key="2">
    <source>
        <dbReference type="Proteomes" id="UP000017246"/>
    </source>
</evidence>
<keyword evidence="2" id="KW-1185">Reference proteome</keyword>
<accession>A0A068Y3T0</accession>
<reference evidence="1" key="2">
    <citation type="submission" date="2015-11" db="EMBL/GenBank/DDBJ databases">
        <authorList>
            <person name="Zhang Y."/>
            <person name="Guo Z."/>
        </authorList>
    </citation>
    <scope>NUCLEOTIDE SEQUENCE</scope>
</reference>
<dbReference type="AlphaFoldDB" id="A0A068Y3T0"/>
<organism evidence="1 2">
    <name type="scientific">Echinococcus multilocularis</name>
    <name type="common">Fox tapeworm</name>
    <dbReference type="NCBI Taxonomy" id="6211"/>
    <lineage>
        <taxon>Eukaryota</taxon>
        <taxon>Metazoa</taxon>
        <taxon>Spiralia</taxon>
        <taxon>Lophotrochozoa</taxon>
        <taxon>Platyhelminthes</taxon>
        <taxon>Cestoda</taxon>
        <taxon>Eucestoda</taxon>
        <taxon>Cyclophyllidea</taxon>
        <taxon>Taeniidae</taxon>
        <taxon>Echinococcus</taxon>
    </lineage>
</organism>
<protein>
    <submittedName>
        <fullName evidence="1">Expressed protein</fullName>
    </submittedName>
</protein>
<evidence type="ECO:0000313" key="1">
    <source>
        <dbReference type="EMBL" id="CDS37824.1"/>
    </source>
</evidence>
<gene>
    <name evidence="1" type="ORF">EmuJ_000510900</name>
</gene>
<reference evidence="1" key="1">
    <citation type="journal article" date="2013" name="Nature">
        <title>The genomes of four tapeworm species reveal adaptations to parasitism.</title>
        <authorList>
            <person name="Tsai I.J."/>
            <person name="Zarowiecki M."/>
            <person name="Holroyd N."/>
            <person name="Garciarrubio A."/>
            <person name="Sanchez-Flores A."/>
            <person name="Brooks K.L."/>
            <person name="Tracey A."/>
            <person name="Bobes R.J."/>
            <person name="Fragoso G."/>
            <person name="Sciutto E."/>
            <person name="Aslett M."/>
            <person name="Beasley H."/>
            <person name="Bennett H.M."/>
            <person name="Cai J."/>
            <person name="Camicia F."/>
            <person name="Clark R."/>
            <person name="Cucher M."/>
            <person name="De Silva N."/>
            <person name="Day T.A."/>
            <person name="Deplazes P."/>
            <person name="Estrada K."/>
            <person name="Fernandez C."/>
            <person name="Holland P.W."/>
            <person name="Hou J."/>
            <person name="Hu S."/>
            <person name="Huckvale T."/>
            <person name="Hung S.S."/>
            <person name="Kamenetzky L."/>
            <person name="Keane J.A."/>
            <person name="Kiss F."/>
            <person name="Koziol U."/>
            <person name="Lambert O."/>
            <person name="Liu K."/>
            <person name="Luo X."/>
            <person name="Luo Y."/>
            <person name="Macchiaroli N."/>
            <person name="Nichol S."/>
            <person name="Paps J."/>
            <person name="Parkinson J."/>
            <person name="Pouchkina-Stantcheva N."/>
            <person name="Riddiford N."/>
            <person name="Rosenzvit M."/>
            <person name="Salinas G."/>
            <person name="Wasmuth J.D."/>
            <person name="Zamanian M."/>
            <person name="Zheng Y."/>
            <person name="Cai X."/>
            <person name="Soberon X."/>
            <person name="Olson P.D."/>
            <person name="Laclette J.P."/>
            <person name="Brehm K."/>
            <person name="Berriman M."/>
            <person name="Garciarrubio A."/>
            <person name="Bobes R.J."/>
            <person name="Fragoso G."/>
            <person name="Sanchez-Flores A."/>
            <person name="Estrada K."/>
            <person name="Cevallos M.A."/>
            <person name="Morett E."/>
            <person name="Gonzalez V."/>
            <person name="Portillo T."/>
            <person name="Ochoa-Leyva A."/>
            <person name="Jose M.V."/>
            <person name="Sciutto E."/>
            <person name="Landa A."/>
            <person name="Jimenez L."/>
            <person name="Valdes V."/>
            <person name="Carrero J.C."/>
            <person name="Larralde C."/>
            <person name="Morales-Montor J."/>
            <person name="Limon-Lason J."/>
            <person name="Soberon X."/>
            <person name="Laclette J.P."/>
        </authorList>
    </citation>
    <scope>NUCLEOTIDE SEQUENCE [LARGE SCALE GENOMIC DNA]</scope>
</reference>
<dbReference type="Proteomes" id="UP000017246">
    <property type="component" value="Unassembled WGS sequence"/>
</dbReference>
<sequence>MGLPIVVPCRRAMKSRTLLAYMKDWRSLLRPESFLEVVRSHSTMAENVLLMCRRAARLLACLGGHVGERKHNSRGLKRPRNQMRR</sequence>